<name>A0ABV8GYM2_9BACI</name>
<sequence>MDHRIHQVPQNALQYPLGSKTKQPVEASNFHEILAQQQQPLKISKHASQRLTERNIHIDDNQWQMIGEKMQEAKQKGITDSLIVTNKAALLVNAKNHTVVTAMDREEATSRIFTNINGTILIND</sequence>
<proteinExistence type="predicted"/>
<dbReference type="Pfam" id="PF12611">
    <property type="entry name" value="Flagellar_put"/>
    <property type="match status" value="1"/>
</dbReference>
<comment type="caution">
    <text evidence="1">The sequence shown here is derived from an EMBL/GenBank/DDBJ whole genome shotgun (WGS) entry which is preliminary data.</text>
</comment>
<keyword evidence="1" id="KW-0969">Cilium</keyword>
<reference evidence="2" key="1">
    <citation type="journal article" date="2019" name="Int. J. Syst. Evol. Microbiol.">
        <title>The Global Catalogue of Microorganisms (GCM) 10K type strain sequencing project: providing services to taxonomists for standard genome sequencing and annotation.</title>
        <authorList>
            <consortium name="The Broad Institute Genomics Platform"/>
            <consortium name="The Broad Institute Genome Sequencing Center for Infectious Disease"/>
            <person name="Wu L."/>
            <person name="Ma J."/>
        </authorList>
    </citation>
    <scope>NUCLEOTIDE SEQUENCE [LARGE SCALE GENOMIC DNA]</scope>
    <source>
        <strain evidence="2">IBRC-M 10703</strain>
    </source>
</reference>
<keyword evidence="2" id="KW-1185">Reference proteome</keyword>
<evidence type="ECO:0000313" key="2">
    <source>
        <dbReference type="Proteomes" id="UP001595772"/>
    </source>
</evidence>
<dbReference type="RefSeq" id="WP_379495624.1">
    <property type="nucleotide sequence ID" value="NZ_JBHSAO010000001.1"/>
</dbReference>
<dbReference type="InterPro" id="IPR013367">
    <property type="entry name" value="Flagellar_put"/>
</dbReference>
<evidence type="ECO:0000313" key="1">
    <source>
        <dbReference type="EMBL" id="MFC4023146.1"/>
    </source>
</evidence>
<gene>
    <name evidence="1" type="ORF">ACFOUV_04850</name>
</gene>
<keyword evidence="1" id="KW-0966">Cell projection</keyword>
<dbReference type="EMBL" id="JBHSAO010000001">
    <property type="protein sequence ID" value="MFC4023146.1"/>
    <property type="molecule type" value="Genomic_DNA"/>
</dbReference>
<protein>
    <submittedName>
        <fullName evidence="1">TIGR02530 family flagellar biosynthesis protein</fullName>
    </submittedName>
</protein>
<organism evidence="1 2">
    <name type="scientific">Oceanobacillus longus</name>
    <dbReference type="NCBI Taxonomy" id="930120"/>
    <lineage>
        <taxon>Bacteria</taxon>
        <taxon>Bacillati</taxon>
        <taxon>Bacillota</taxon>
        <taxon>Bacilli</taxon>
        <taxon>Bacillales</taxon>
        <taxon>Bacillaceae</taxon>
        <taxon>Oceanobacillus</taxon>
    </lineage>
</organism>
<keyword evidence="1" id="KW-0282">Flagellum</keyword>
<dbReference type="Proteomes" id="UP001595772">
    <property type="component" value="Unassembled WGS sequence"/>
</dbReference>
<accession>A0ABV8GYM2</accession>
<dbReference type="NCBIfam" id="TIGR02530">
    <property type="entry name" value="flg_new"/>
    <property type="match status" value="1"/>
</dbReference>